<organism evidence="3 4">
    <name type="scientific">Arenibacterium halophilum</name>
    <dbReference type="NCBI Taxonomy" id="2583821"/>
    <lineage>
        <taxon>Bacteria</taxon>
        <taxon>Pseudomonadati</taxon>
        <taxon>Pseudomonadota</taxon>
        <taxon>Alphaproteobacteria</taxon>
        <taxon>Rhodobacterales</taxon>
        <taxon>Paracoccaceae</taxon>
        <taxon>Arenibacterium</taxon>
    </lineage>
</organism>
<dbReference type="InterPro" id="IPR003673">
    <property type="entry name" value="CoA-Trfase_fam_III"/>
</dbReference>
<gene>
    <name evidence="3" type="ORF">FGK64_19915</name>
</gene>
<feature type="region of interest" description="Disordered" evidence="2">
    <location>
        <begin position="361"/>
        <end position="381"/>
    </location>
</feature>
<reference evidence="3 4" key="1">
    <citation type="submission" date="2019-05" db="EMBL/GenBank/DDBJ databases">
        <title>Marivita sp. nov. isolated from sea sediment.</title>
        <authorList>
            <person name="Kim W."/>
        </authorList>
    </citation>
    <scope>NUCLEOTIDE SEQUENCE [LARGE SCALE GENOMIC DNA]</scope>
    <source>
        <strain evidence="3 4">CAU 1492</strain>
    </source>
</reference>
<proteinExistence type="predicted"/>
<dbReference type="GO" id="GO:0016740">
    <property type="term" value="F:transferase activity"/>
    <property type="evidence" value="ECO:0007669"/>
    <property type="project" value="UniProtKB-KW"/>
</dbReference>
<dbReference type="InterPro" id="IPR023606">
    <property type="entry name" value="CoA-Trfase_III_dom_1_sf"/>
</dbReference>
<dbReference type="PANTHER" id="PTHR48207:SF3">
    <property type="entry name" value="SUCCINATE--HYDROXYMETHYLGLUTARATE COA-TRANSFERASE"/>
    <property type="match status" value="1"/>
</dbReference>
<dbReference type="RefSeq" id="WP_138865625.1">
    <property type="nucleotide sequence ID" value="NZ_VCPC01000005.1"/>
</dbReference>
<dbReference type="InterPro" id="IPR044855">
    <property type="entry name" value="CoA-Trfase_III_dom3_sf"/>
</dbReference>
<dbReference type="Pfam" id="PF02515">
    <property type="entry name" value="CoA_transf_3"/>
    <property type="match status" value="1"/>
</dbReference>
<dbReference type="Gene3D" id="3.30.1540.10">
    <property type="entry name" value="formyl-coa transferase, domain 3"/>
    <property type="match status" value="1"/>
</dbReference>
<dbReference type="Gene3D" id="3.40.50.10540">
    <property type="entry name" value="Crotonobetainyl-coa:carnitine coa-transferase, domain 1"/>
    <property type="match status" value="1"/>
</dbReference>
<dbReference type="PANTHER" id="PTHR48207">
    <property type="entry name" value="SUCCINATE--HYDROXYMETHYLGLUTARATE COA-TRANSFERASE"/>
    <property type="match status" value="1"/>
</dbReference>
<protein>
    <submittedName>
        <fullName evidence="3">CoA transferase</fullName>
    </submittedName>
</protein>
<evidence type="ECO:0000256" key="1">
    <source>
        <dbReference type="ARBA" id="ARBA00022679"/>
    </source>
</evidence>
<keyword evidence="4" id="KW-1185">Reference proteome</keyword>
<evidence type="ECO:0000313" key="4">
    <source>
        <dbReference type="Proteomes" id="UP001191082"/>
    </source>
</evidence>
<dbReference type="EMBL" id="VCPC01000005">
    <property type="protein sequence ID" value="TMV09354.1"/>
    <property type="molecule type" value="Genomic_DNA"/>
</dbReference>
<evidence type="ECO:0000313" key="3">
    <source>
        <dbReference type="EMBL" id="TMV09354.1"/>
    </source>
</evidence>
<sequence length="381" mass="41482">MSTTKKLPLDGIRVIEIGTMITAPLTASILAEMGAEVIKVERPEGDPFRAFMGGSYAPHFRAYNKGKLGVVLDLQKDDDKAKLARLLADADVLVENFRPGVMARLGFPADRIAADYPDLIYCSITGFGPDGPYRTRPAYDTVAVALSGITHLNVDPDKPGVAGPTLSDNVTGMTAAHGILGALVGRERGSSTRRVEVNMLEASIAFTPDSFAMADDGHEVNRLTRVRASQSYAMTCADGRLIAIHMSSAVKFWEALVAAIGDDTLASDPRFETRQSRYENYTELQTRLAELFLARPLTEWVERLEANDVPFSPALTTTEVPDNEQVRHLGTFTTQQGADGQPYRMINSPIRFDGVRSPIRRVPPLIGQDSDTLFGPTGPKT</sequence>
<dbReference type="InterPro" id="IPR050483">
    <property type="entry name" value="CoA-transferase_III_domain"/>
</dbReference>
<comment type="caution">
    <text evidence="3">The sequence shown here is derived from an EMBL/GenBank/DDBJ whole genome shotgun (WGS) entry which is preliminary data.</text>
</comment>
<dbReference type="Proteomes" id="UP001191082">
    <property type="component" value="Unassembled WGS sequence"/>
</dbReference>
<accession>A0ABY2X3N2</accession>
<name>A0ABY2X3N2_9RHOB</name>
<evidence type="ECO:0000256" key="2">
    <source>
        <dbReference type="SAM" id="MobiDB-lite"/>
    </source>
</evidence>
<dbReference type="SUPFAM" id="SSF89796">
    <property type="entry name" value="CoA-transferase family III (CaiB/BaiF)"/>
    <property type="match status" value="1"/>
</dbReference>
<keyword evidence="1 3" id="KW-0808">Transferase</keyword>